<gene>
    <name evidence="2" type="ORF">GCM10023186_24360</name>
</gene>
<comment type="caution">
    <text evidence="2">The sequence shown here is derived from an EMBL/GenBank/DDBJ whole genome shotgun (WGS) entry which is preliminary data.</text>
</comment>
<evidence type="ECO:0000313" key="2">
    <source>
        <dbReference type="EMBL" id="GAA4383315.1"/>
    </source>
</evidence>
<dbReference type="Proteomes" id="UP001500454">
    <property type="component" value="Unassembled WGS sequence"/>
</dbReference>
<evidence type="ECO:0000256" key="1">
    <source>
        <dbReference type="SAM" id="Phobius"/>
    </source>
</evidence>
<evidence type="ECO:0000313" key="3">
    <source>
        <dbReference type="Proteomes" id="UP001500454"/>
    </source>
</evidence>
<organism evidence="2 3">
    <name type="scientific">Hymenobacter koreensis</name>
    <dbReference type="NCBI Taxonomy" id="1084523"/>
    <lineage>
        <taxon>Bacteria</taxon>
        <taxon>Pseudomonadati</taxon>
        <taxon>Bacteroidota</taxon>
        <taxon>Cytophagia</taxon>
        <taxon>Cytophagales</taxon>
        <taxon>Hymenobacteraceae</taxon>
        <taxon>Hymenobacter</taxon>
    </lineage>
</organism>
<keyword evidence="1" id="KW-1133">Transmembrane helix</keyword>
<evidence type="ECO:0008006" key="4">
    <source>
        <dbReference type="Google" id="ProtNLM"/>
    </source>
</evidence>
<keyword evidence="3" id="KW-1185">Reference proteome</keyword>
<reference evidence="3" key="1">
    <citation type="journal article" date="2019" name="Int. J. Syst. Evol. Microbiol.">
        <title>The Global Catalogue of Microorganisms (GCM) 10K type strain sequencing project: providing services to taxonomists for standard genome sequencing and annotation.</title>
        <authorList>
            <consortium name="The Broad Institute Genomics Platform"/>
            <consortium name="The Broad Institute Genome Sequencing Center for Infectious Disease"/>
            <person name="Wu L."/>
            <person name="Ma J."/>
        </authorList>
    </citation>
    <scope>NUCLEOTIDE SEQUENCE [LARGE SCALE GENOMIC DNA]</scope>
    <source>
        <strain evidence="3">JCM 17924</strain>
    </source>
</reference>
<dbReference type="NCBIfam" id="TIGR02595">
    <property type="entry name" value="PEP_CTERM"/>
    <property type="match status" value="1"/>
</dbReference>
<keyword evidence="1" id="KW-0472">Membrane</keyword>
<proteinExistence type="predicted"/>
<dbReference type="EMBL" id="BAABHA010000007">
    <property type="protein sequence ID" value="GAA4383315.1"/>
    <property type="molecule type" value="Genomic_DNA"/>
</dbReference>
<sequence>MNTFEKTFYYASMAMLYAAVVLHILHIIEPSLVILLLTAGMGLFGVANLRRLRRLQCRNAALETELRNLQAAFRPGGVTEI</sequence>
<feature type="transmembrane region" description="Helical" evidence="1">
    <location>
        <begin position="31"/>
        <end position="49"/>
    </location>
</feature>
<protein>
    <recommendedName>
        <fullName evidence="4">DUF4229 domain-containing protein</fullName>
    </recommendedName>
</protein>
<keyword evidence="1" id="KW-0812">Transmembrane</keyword>
<dbReference type="InterPro" id="IPR013424">
    <property type="entry name" value="Ice-binding_C"/>
</dbReference>
<accession>A0ABP8J1I6</accession>
<dbReference type="RefSeq" id="WP_345224554.1">
    <property type="nucleotide sequence ID" value="NZ_BAABHA010000007.1"/>
</dbReference>
<name>A0ABP8J1I6_9BACT</name>
<feature type="transmembrane region" description="Helical" evidence="1">
    <location>
        <begin position="7"/>
        <end position="25"/>
    </location>
</feature>